<gene>
    <name evidence="4" type="ORF">B0T10DRAFT_491454</name>
</gene>
<dbReference type="EMBL" id="JAGPYM010000017">
    <property type="protein sequence ID" value="KAH6885738.1"/>
    <property type="molecule type" value="Genomic_DNA"/>
</dbReference>
<keyword evidence="5" id="KW-1185">Reference proteome</keyword>
<feature type="domain" description="Zn(2)-C6 fungal-type" evidence="3">
    <location>
        <begin position="17"/>
        <end position="48"/>
    </location>
</feature>
<evidence type="ECO:0000259" key="3">
    <source>
        <dbReference type="PROSITE" id="PS50048"/>
    </source>
</evidence>
<feature type="region of interest" description="Disordered" evidence="2">
    <location>
        <begin position="262"/>
        <end position="282"/>
    </location>
</feature>
<dbReference type="GO" id="GO:0000981">
    <property type="term" value="F:DNA-binding transcription factor activity, RNA polymerase II-specific"/>
    <property type="evidence" value="ECO:0007669"/>
    <property type="project" value="InterPro"/>
</dbReference>
<comment type="caution">
    <text evidence="4">The sequence shown here is derived from an EMBL/GenBank/DDBJ whole genome shotgun (WGS) entry which is preliminary data.</text>
</comment>
<dbReference type="PROSITE" id="PS00463">
    <property type="entry name" value="ZN2_CY6_FUNGAL_1"/>
    <property type="match status" value="1"/>
</dbReference>
<dbReference type="PROSITE" id="PS50048">
    <property type="entry name" value="ZN2_CY6_FUNGAL_2"/>
    <property type="match status" value="1"/>
</dbReference>
<dbReference type="Gene3D" id="4.10.240.10">
    <property type="entry name" value="Zn(2)-C6 fungal-type DNA-binding domain"/>
    <property type="match status" value="1"/>
</dbReference>
<proteinExistence type="predicted"/>
<organism evidence="4 5">
    <name type="scientific">Thelonectria olida</name>
    <dbReference type="NCBI Taxonomy" id="1576542"/>
    <lineage>
        <taxon>Eukaryota</taxon>
        <taxon>Fungi</taxon>
        <taxon>Dikarya</taxon>
        <taxon>Ascomycota</taxon>
        <taxon>Pezizomycotina</taxon>
        <taxon>Sordariomycetes</taxon>
        <taxon>Hypocreomycetidae</taxon>
        <taxon>Hypocreales</taxon>
        <taxon>Nectriaceae</taxon>
        <taxon>Thelonectria</taxon>
    </lineage>
</organism>
<dbReference type="AlphaFoldDB" id="A0A9P8W022"/>
<protein>
    <recommendedName>
        <fullName evidence="3">Zn(2)-C6 fungal-type domain-containing protein</fullName>
    </recommendedName>
</protein>
<dbReference type="GO" id="GO:0008270">
    <property type="term" value="F:zinc ion binding"/>
    <property type="evidence" value="ECO:0007669"/>
    <property type="project" value="InterPro"/>
</dbReference>
<feature type="compositionally biased region" description="Low complexity" evidence="2">
    <location>
        <begin position="264"/>
        <end position="276"/>
    </location>
</feature>
<dbReference type="InterPro" id="IPR036864">
    <property type="entry name" value="Zn2-C6_fun-type_DNA-bd_sf"/>
</dbReference>
<evidence type="ECO:0000256" key="2">
    <source>
        <dbReference type="SAM" id="MobiDB-lite"/>
    </source>
</evidence>
<dbReference type="Proteomes" id="UP000777438">
    <property type="component" value="Unassembled WGS sequence"/>
</dbReference>
<accession>A0A9P8W022</accession>
<dbReference type="SUPFAM" id="SSF57701">
    <property type="entry name" value="Zn2/Cys6 DNA-binding domain"/>
    <property type="match status" value="1"/>
</dbReference>
<evidence type="ECO:0000256" key="1">
    <source>
        <dbReference type="ARBA" id="ARBA00023242"/>
    </source>
</evidence>
<reference evidence="4 5" key="1">
    <citation type="journal article" date="2021" name="Nat. Commun.">
        <title>Genetic determinants of endophytism in the Arabidopsis root mycobiome.</title>
        <authorList>
            <person name="Mesny F."/>
            <person name="Miyauchi S."/>
            <person name="Thiergart T."/>
            <person name="Pickel B."/>
            <person name="Atanasova L."/>
            <person name="Karlsson M."/>
            <person name="Huettel B."/>
            <person name="Barry K.W."/>
            <person name="Haridas S."/>
            <person name="Chen C."/>
            <person name="Bauer D."/>
            <person name="Andreopoulos W."/>
            <person name="Pangilinan J."/>
            <person name="LaButti K."/>
            <person name="Riley R."/>
            <person name="Lipzen A."/>
            <person name="Clum A."/>
            <person name="Drula E."/>
            <person name="Henrissat B."/>
            <person name="Kohler A."/>
            <person name="Grigoriev I.V."/>
            <person name="Martin F.M."/>
            <person name="Hacquard S."/>
        </authorList>
    </citation>
    <scope>NUCLEOTIDE SEQUENCE [LARGE SCALE GENOMIC DNA]</scope>
    <source>
        <strain evidence="4 5">MPI-CAGE-CH-0241</strain>
    </source>
</reference>
<dbReference type="InterPro" id="IPR001138">
    <property type="entry name" value="Zn2Cys6_DnaBD"/>
</dbReference>
<evidence type="ECO:0000313" key="5">
    <source>
        <dbReference type="Proteomes" id="UP000777438"/>
    </source>
</evidence>
<dbReference type="CDD" id="cd00067">
    <property type="entry name" value="GAL4"/>
    <property type="match status" value="1"/>
</dbReference>
<name>A0A9P8W022_9HYPO</name>
<dbReference type="OrthoDB" id="4222821at2759"/>
<evidence type="ECO:0000313" key="4">
    <source>
        <dbReference type="EMBL" id="KAH6885738.1"/>
    </source>
</evidence>
<keyword evidence="1" id="KW-0539">Nucleus</keyword>
<sequence length="426" mass="46233">MRSHSSSVPHPNQVRSACERCRRQKLRCTRPAAASASCARCTRLALNCQAGPQRRIGRPMKKDVGLLRKASGTATAADHGASIGPEVPPRLVGDVNDDALVPAAVGDDIRFLDGLLDNSTVAPGLDWYTAGTSPFGISSPGGISLPMECWPGVRELEAPPGCDQHIVAPTNQHFEALSRLNVDIHKGWDNMLRFPAQPSFKDFICLPHPTMDGYKNLQLLMKNAQEFLGVIKALHRQLGTQPMSKQTRSASPDLLALTTDASLSGSTTPSSGSSPTHDLPQLSTTHDSPTMFLVISCYVQLIRHIEMVLKIIYDSVADPTAEPVGRAPMAYADVPIIEASSQFILFCELVRHVVGQTNLVLGLPSVWTGRSAWTGLLRHERHRGMVNAELGAVDGLWTTRPARLLDLTTMSKELFIELSMLGIDAM</sequence>